<dbReference type="PANTHER" id="PTHR31225:SF9">
    <property type="entry name" value="TERPENE SYNTHASE 10"/>
    <property type="match status" value="1"/>
</dbReference>
<dbReference type="SUPFAM" id="SSF48239">
    <property type="entry name" value="Terpenoid cyclases/Protein prenyltransferases"/>
    <property type="match status" value="1"/>
</dbReference>
<reference evidence="6 7" key="1">
    <citation type="journal article" date="2018" name="Science">
        <title>The opium poppy genome and morphinan production.</title>
        <authorList>
            <person name="Guo L."/>
            <person name="Winzer T."/>
            <person name="Yang X."/>
            <person name="Li Y."/>
            <person name="Ning Z."/>
            <person name="He Z."/>
            <person name="Teodor R."/>
            <person name="Lu Y."/>
            <person name="Bowser T.A."/>
            <person name="Graham I.A."/>
            <person name="Ye K."/>
        </authorList>
    </citation>
    <scope>NUCLEOTIDE SEQUENCE [LARGE SCALE GENOMIC DNA]</scope>
    <source>
        <strain evidence="7">cv. HN1</strain>
        <tissue evidence="6">Leaves</tissue>
    </source>
</reference>
<evidence type="ECO:0000256" key="2">
    <source>
        <dbReference type="ARBA" id="ARBA00022723"/>
    </source>
</evidence>
<dbReference type="GO" id="GO:0010333">
    <property type="term" value="F:terpene synthase activity"/>
    <property type="evidence" value="ECO:0007669"/>
    <property type="project" value="InterPro"/>
</dbReference>
<dbReference type="GO" id="GO:0016114">
    <property type="term" value="P:terpenoid biosynthetic process"/>
    <property type="evidence" value="ECO:0007669"/>
    <property type="project" value="InterPro"/>
</dbReference>
<dbReference type="InterPro" id="IPR050148">
    <property type="entry name" value="Terpene_synthase-like"/>
</dbReference>
<dbReference type="InterPro" id="IPR001906">
    <property type="entry name" value="Terpene_synth_N"/>
</dbReference>
<dbReference type="PANTHER" id="PTHR31225">
    <property type="entry name" value="OS04G0344100 PROTEIN-RELATED"/>
    <property type="match status" value="1"/>
</dbReference>
<keyword evidence="3" id="KW-0460">Magnesium</keyword>
<dbReference type="InterPro" id="IPR008930">
    <property type="entry name" value="Terpenoid_cyclase/PrenylTrfase"/>
</dbReference>
<evidence type="ECO:0008006" key="8">
    <source>
        <dbReference type="Google" id="ProtNLM"/>
    </source>
</evidence>
<dbReference type="AlphaFoldDB" id="A0A4Y7JAI4"/>
<dbReference type="Pfam" id="PF03936">
    <property type="entry name" value="Terpene_synth_C"/>
    <property type="match status" value="1"/>
</dbReference>
<dbReference type="InterPro" id="IPR036965">
    <property type="entry name" value="Terpene_synth_N_sf"/>
</dbReference>
<comment type="cofactor">
    <cofactor evidence="1">
        <name>Mg(2+)</name>
        <dbReference type="ChEBI" id="CHEBI:18420"/>
    </cofactor>
</comment>
<keyword evidence="2" id="KW-0479">Metal-binding</keyword>
<dbReference type="InterPro" id="IPR008949">
    <property type="entry name" value="Isoprenoid_synthase_dom_sf"/>
</dbReference>
<dbReference type="Gramene" id="RZC56951">
    <property type="protein sequence ID" value="RZC56951"/>
    <property type="gene ID" value="C5167_015802"/>
</dbReference>
<dbReference type="GO" id="GO:0000287">
    <property type="term" value="F:magnesium ion binding"/>
    <property type="evidence" value="ECO:0007669"/>
    <property type="project" value="InterPro"/>
</dbReference>
<feature type="domain" description="Terpene synthase N-terminal" evidence="4">
    <location>
        <begin position="23"/>
        <end position="135"/>
    </location>
</feature>
<feature type="domain" description="Terpene synthase metal-binding" evidence="5">
    <location>
        <begin position="191"/>
        <end position="313"/>
    </location>
</feature>
<evidence type="ECO:0000313" key="6">
    <source>
        <dbReference type="EMBL" id="RZC56951.1"/>
    </source>
</evidence>
<proteinExistence type="predicted"/>
<evidence type="ECO:0000313" key="7">
    <source>
        <dbReference type="Proteomes" id="UP000316621"/>
    </source>
</evidence>
<name>A0A4Y7JAI4_PAPSO</name>
<dbReference type="Gene3D" id="1.10.600.10">
    <property type="entry name" value="Farnesyl Diphosphate Synthase"/>
    <property type="match status" value="1"/>
</dbReference>
<dbReference type="SUPFAM" id="SSF48576">
    <property type="entry name" value="Terpenoid synthases"/>
    <property type="match status" value="1"/>
</dbReference>
<gene>
    <name evidence="6" type="ORF">C5167_015802</name>
</gene>
<dbReference type="InterPro" id="IPR005630">
    <property type="entry name" value="Terpene_synthase_metal-bd"/>
</dbReference>
<evidence type="ECO:0000256" key="3">
    <source>
        <dbReference type="ARBA" id="ARBA00022842"/>
    </source>
</evidence>
<dbReference type="OMA" id="CINKEYM"/>
<evidence type="ECO:0000259" key="5">
    <source>
        <dbReference type="Pfam" id="PF03936"/>
    </source>
</evidence>
<accession>A0A4Y7JAI4</accession>
<dbReference type="EMBL" id="CM010717">
    <property type="protein sequence ID" value="RZC56951.1"/>
    <property type="molecule type" value="Genomic_DNA"/>
</dbReference>
<evidence type="ECO:0000256" key="1">
    <source>
        <dbReference type="ARBA" id="ARBA00001946"/>
    </source>
</evidence>
<dbReference type="Pfam" id="PF01397">
    <property type="entry name" value="Terpene_synth"/>
    <property type="match status" value="1"/>
</dbReference>
<organism evidence="6 7">
    <name type="scientific">Papaver somniferum</name>
    <name type="common">Opium poppy</name>
    <dbReference type="NCBI Taxonomy" id="3469"/>
    <lineage>
        <taxon>Eukaryota</taxon>
        <taxon>Viridiplantae</taxon>
        <taxon>Streptophyta</taxon>
        <taxon>Embryophyta</taxon>
        <taxon>Tracheophyta</taxon>
        <taxon>Spermatophyta</taxon>
        <taxon>Magnoliopsida</taxon>
        <taxon>Ranunculales</taxon>
        <taxon>Papaveraceae</taxon>
        <taxon>Papaveroideae</taxon>
        <taxon>Papaver</taxon>
    </lineage>
</organism>
<protein>
    <recommendedName>
        <fullName evidence="8">Terpene synthase N-terminal domain-containing protein</fullName>
    </recommendedName>
</protein>
<keyword evidence="7" id="KW-1185">Reference proteome</keyword>
<dbReference type="Proteomes" id="UP000316621">
    <property type="component" value="Chromosome 3"/>
</dbReference>
<sequence length="356" mass="41038">MTTDNNQKSSTERKSDNYPPSCWDHDFVQSLESDFTRKSKYGIRAGKLKEDIRLRFVLNVQHKASNGSLSSSSSSLLQLINTIQRLGFSYHFDDEIRDALDAIIKENDIVWEEADLFTRALRFRLLRQHGYGVSQRERVLEEVQEFTYGLLKEYLSLSKEQQQEANSKTIVTKRCSEPKNKEELVMDYGWMADYCKSVMEEAKWYKYKTTLEEYISNAWMSVSGCIISSVAFFVLTKEPTKEALECIMDYNSSEVRWGAFTVMRLTNDLATSSVCELKRGDVPTAIQCYMHESGVCESDAREHIKLLISETWMKMNSDKFSRSVFSESFIDSMQSIARASQCIYQFGDRYGVGAES</sequence>
<evidence type="ECO:0000259" key="4">
    <source>
        <dbReference type="Pfam" id="PF01397"/>
    </source>
</evidence>
<dbReference type="Gene3D" id="1.50.10.130">
    <property type="entry name" value="Terpene synthase, N-terminal domain"/>
    <property type="match status" value="1"/>
</dbReference>